<keyword evidence="3" id="KW-0378">Hydrolase</keyword>
<dbReference type="Proteomes" id="UP000644727">
    <property type="component" value="Unassembled WGS sequence"/>
</dbReference>
<evidence type="ECO:0000313" key="5">
    <source>
        <dbReference type="Proteomes" id="UP000644727"/>
    </source>
</evidence>
<evidence type="ECO:0000256" key="2">
    <source>
        <dbReference type="ARBA" id="ARBA00022722"/>
    </source>
</evidence>
<organism evidence="4 5">
    <name type="scientific">Brachybacterium epidermidis</name>
    <dbReference type="NCBI Taxonomy" id="2781983"/>
    <lineage>
        <taxon>Bacteria</taxon>
        <taxon>Bacillati</taxon>
        <taxon>Actinomycetota</taxon>
        <taxon>Actinomycetes</taxon>
        <taxon>Micrococcales</taxon>
        <taxon>Dermabacteraceae</taxon>
        <taxon>Brachybacterium</taxon>
    </lineage>
</organism>
<evidence type="ECO:0000313" key="4">
    <source>
        <dbReference type="EMBL" id="MBE9405209.1"/>
    </source>
</evidence>
<reference evidence="4 5" key="1">
    <citation type="submission" date="2020-10" db="EMBL/GenBank/DDBJ databases">
        <title>Draft genome and description of Brachybacterium epidermidis sp nov.</title>
        <authorList>
            <person name="Boxberger M."/>
            <person name="La Scola B."/>
        </authorList>
    </citation>
    <scope>NUCLEOTIDE SEQUENCE [LARGE SCALE GENOMIC DNA]</scope>
    <source>
        <strain evidence="4 5">Marseille-Q2903</strain>
    </source>
</reference>
<sequence>MTDDRPSLDELRSALDEISAQVDYIRAHGGGAFCAPDVKSQVLQSAACHLIIQFQAVLEDLPAGFPATNADLPFVAVRGMRNRLAHGYGDVDSVLLWNTIDEDLPLFIAELKRRLG</sequence>
<gene>
    <name evidence="4" type="ORF">IOE58_13865</name>
</gene>
<evidence type="ECO:0000256" key="3">
    <source>
        <dbReference type="ARBA" id="ARBA00022801"/>
    </source>
</evidence>
<comment type="caution">
    <text evidence="4">The sequence shown here is derived from an EMBL/GenBank/DDBJ whole genome shotgun (WGS) entry which is preliminary data.</text>
</comment>
<dbReference type="InterPro" id="IPR008201">
    <property type="entry name" value="HepT-like"/>
</dbReference>
<dbReference type="RefSeq" id="WP_193866938.1">
    <property type="nucleotide sequence ID" value="NZ_JADEYR010000025.1"/>
</dbReference>
<dbReference type="Pfam" id="PF01934">
    <property type="entry name" value="HepT-like"/>
    <property type="match status" value="1"/>
</dbReference>
<keyword evidence="2" id="KW-0540">Nuclease</keyword>
<protein>
    <submittedName>
        <fullName evidence="4">DUF86 domain-containing protein</fullName>
    </submittedName>
</protein>
<keyword evidence="1" id="KW-1277">Toxin-antitoxin system</keyword>
<name>A0ABR9W457_9MICO</name>
<evidence type="ECO:0000256" key="1">
    <source>
        <dbReference type="ARBA" id="ARBA00022649"/>
    </source>
</evidence>
<dbReference type="EMBL" id="JADEYR010000025">
    <property type="protein sequence ID" value="MBE9405209.1"/>
    <property type="molecule type" value="Genomic_DNA"/>
</dbReference>
<keyword evidence="5" id="KW-1185">Reference proteome</keyword>
<accession>A0ABR9W457</accession>
<proteinExistence type="predicted"/>